<evidence type="ECO:0000313" key="8">
    <source>
        <dbReference type="Proteomes" id="UP000189911"/>
    </source>
</evidence>
<keyword evidence="3" id="KW-0812">Transmembrane</keyword>
<keyword evidence="4" id="KW-1133">Transmembrane helix</keyword>
<comment type="subcellular location">
    <subcellularLocation>
        <location evidence="1">Endomembrane system</location>
        <topology evidence="1">Multi-pass membrane protein</topology>
    </subcellularLocation>
</comment>
<accession>A0A1G4KAI2</accession>
<gene>
    <name evidence="7" type="ORF">LANO_0F10594G</name>
</gene>
<protein>
    <submittedName>
        <fullName evidence="7">LANO_0F10594g1_1</fullName>
    </submittedName>
</protein>
<feature type="chain" id="PRO_5009236431" evidence="6">
    <location>
        <begin position="20"/>
        <end position="141"/>
    </location>
</feature>
<feature type="signal peptide" evidence="6">
    <location>
        <begin position="1"/>
        <end position="19"/>
    </location>
</feature>
<evidence type="ECO:0000256" key="4">
    <source>
        <dbReference type="ARBA" id="ARBA00022989"/>
    </source>
</evidence>
<evidence type="ECO:0000256" key="5">
    <source>
        <dbReference type="ARBA" id="ARBA00023136"/>
    </source>
</evidence>
<dbReference type="Pfam" id="PF10270">
    <property type="entry name" value="MMgT"/>
    <property type="match status" value="1"/>
</dbReference>
<keyword evidence="6" id="KW-0732">Signal</keyword>
<dbReference type="Proteomes" id="UP000189911">
    <property type="component" value="Chromosome F"/>
</dbReference>
<dbReference type="InterPro" id="IPR018937">
    <property type="entry name" value="MMgT"/>
</dbReference>
<dbReference type="PANTHER" id="PTHR28144:SF1">
    <property type="entry name" value="ER MEMBRANE PROTEIN COMPLEX SUBUNIT 5"/>
    <property type="match status" value="1"/>
</dbReference>
<dbReference type="GO" id="GO:0072546">
    <property type="term" value="C:EMC complex"/>
    <property type="evidence" value="ECO:0007669"/>
    <property type="project" value="TreeGrafter"/>
</dbReference>
<evidence type="ECO:0000256" key="1">
    <source>
        <dbReference type="ARBA" id="ARBA00004127"/>
    </source>
</evidence>
<dbReference type="AlphaFoldDB" id="A0A1G4KAI2"/>
<dbReference type="InterPro" id="IPR053279">
    <property type="entry name" value="EMC_subunit"/>
</dbReference>
<reference evidence="8" key="1">
    <citation type="submission" date="2016-03" db="EMBL/GenBank/DDBJ databases">
        <authorList>
            <person name="Devillers Hugo."/>
        </authorList>
    </citation>
    <scope>NUCLEOTIDE SEQUENCE [LARGE SCALE GENOMIC DNA]</scope>
</reference>
<evidence type="ECO:0000256" key="2">
    <source>
        <dbReference type="ARBA" id="ARBA00006109"/>
    </source>
</evidence>
<dbReference type="EMBL" id="LT598452">
    <property type="protein sequence ID" value="SCV01193.1"/>
    <property type="molecule type" value="Genomic_DNA"/>
</dbReference>
<name>A0A1G4KAI2_9SACH</name>
<dbReference type="PANTHER" id="PTHR28144">
    <property type="entry name" value="ER MEMBRANE PROTEIN COMPLEX SUBUNIT 5"/>
    <property type="match status" value="1"/>
</dbReference>
<comment type="similarity">
    <text evidence="2">Belongs to the membrane magnesium transporter (TC 1.A.67) family.</text>
</comment>
<organism evidence="7 8">
    <name type="scientific">Lachancea nothofagi CBS 11611</name>
    <dbReference type="NCBI Taxonomy" id="1266666"/>
    <lineage>
        <taxon>Eukaryota</taxon>
        <taxon>Fungi</taxon>
        <taxon>Dikarya</taxon>
        <taxon>Ascomycota</taxon>
        <taxon>Saccharomycotina</taxon>
        <taxon>Saccharomycetes</taxon>
        <taxon>Saccharomycetales</taxon>
        <taxon>Saccharomycetaceae</taxon>
        <taxon>Lachancea</taxon>
    </lineage>
</organism>
<keyword evidence="5" id="KW-0472">Membrane</keyword>
<evidence type="ECO:0000313" key="7">
    <source>
        <dbReference type="EMBL" id="SCV01193.1"/>
    </source>
</evidence>
<sequence length="141" mass="16058">MSVVSKFLLLISTLQLLHSGFSSHEFLTMKKRLTTNSNLNVDAVLLPKDIQLEAICGVVLLTLSIFLSFGKQEFLPLSGKMKLLKEDNLLQEINMNKATNSKNLAGCNPYGDITHLPSFVDIHEKREEVRRWRDQETKQKD</sequence>
<keyword evidence="8" id="KW-1185">Reference proteome</keyword>
<dbReference type="GO" id="GO:0034975">
    <property type="term" value="P:protein folding in endoplasmic reticulum"/>
    <property type="evidence" value="ECO:0007669"/>
    <property type="project" value="TreeGrafter"/>
</dbReference>
<dbReference type="OrthoDB" id="44756at2759"/>
<evidence type="ECO:0000256" key="6">
    <source>
        <dbReference type="SAM" id="SignalP"/>
    </source>
</evidence>
<evidence type="ECO:0000256" key="3">
    <source>
        <dbReference type="ARBA" id="ARBA00022692"/>
    </source>
</evidence>
<proteinExistence type="inferred from homology"/>